<keyword evidence="4" id="KW-1185">Reference proteome</keyword>
<gene>
    <name evidence="3" type="ORF">Ssi02_10510</name>
</gene>
<evidence type="ECO:0000313" key="4">
    <source>
        <dbReference type="Proteomes" id="UP000606172"/>
    </source>
</evidence>
<evidence type="ECO:0000256" key="1">
    <source>
        <dbReference type="SAM" id="MobiDB-lite"/>
    </source>
</evidence>
<feature type="domain" description="Hemerythrin-like" evidence="2">
    <location>
        <begin position="29"/>
        <end position="162"/>
    </location>
</feature>
<accession>A0A919RBD9</accession>
<protein>
    <recommendedName>
        <fullName evidence="2">Hemerythrin-like domain-containing protein</fullName>
    </recommendedName>
</protein>
<dbReference type="InterPro" id="IPR012312">
    <property type="entry name" value="Hemerythrin-like"/>
</dbReference>
<evidence type="ECO:0000259" key="2">
    <source>
        <dbReference type="Pfam" id="PF01814"/>
    </source>
</evidence>
<dbReference type="Gene3D" id="1.20.120.520">
    <property type="entry name" value="nmb1532 protein domain like"/>
    <property type="match status" value="1"/>
</dbReference>
<dbReference type="Proteomes" id="UP000606172">
    <property type="component" value="Unassembled WGS sequence"/>
</dbReference>
<sequence>MGMEAPNPGMTLTSPTEPGDRLTAFGNQLIEVHIGLRRRLRRLREEADSYLDGRGNRPRDLRKQLQEHCLAFCSALDRHHTGEDGGVFPALAARFPELRDTLDRLSHDHQMVAGILVRLESLVGGISDDPGPDEARRVRGEMDGLSAIMDSHFGYEERTLARVLNSLSESGHDPPFSGAGVEAVFRLPG</sequence>
<evidence type="ECO:0000313" key="3">
    <source>
        <dbReference type="EMBL" id="GII90820.1"/>
    </source>
</evidence>
<comment type="caution">
    <text evidence="3">The sequence shown here is derived from an EMBL/GenBank/DDBJ whole genome shotgun (WGS) entry which is preliminary data.</text>
</comment>
<dbReference type="EMBL" id="BOOW01000007">
    <property type="protein sequence ID" value="GII90820.1"/>
    <property type="molecule type" value="Genomic_DNA"/>
</dbReference>
<dbReference type="Pfam" id="PF01814">
    <property type="entry name" value="Hemerythrin"/>
    <property type="match status" value="1"/>
</dbReference>
<dbReference type="AlphaFoldDB" id="A0A919RBD9"/>
<dbReference type="PANTHER" id="PTHR38048:SF2">
    <property type="entry name" value="HEMERYTHRIN-LIKE DOMAIN-CONTAINING PROTEIN"/>
    <property type="match status" value="1"/>
</dbReference>
<organism evidence="3 4">
    <name type="scientific">Sinosporangium siamense</name>
    <dbReference type="NCBI Taxonomy" id="1367973"/>
    <lineage>
        <taxon>Bacteria</taxon>
        <taxon>Bacillati</taxon>
        <taxon>Actinomycetota</taxon>
        <taxon>Actinomycetes</taxon>
        <taxon>Streptosporangiales</taxon>
        <taxon>Streptosporangiaceae</taxon>
        <taxon>Sinosporangium</taxon>
    </lineage>
</organism>
<feature type="region of interest" description="Disordered" evidence="1">
    <location>
        <begin position="1"/>
        <end position="20"/>
    </location>
</feature>
<proteinExistence type="predicted"/>
<reference evidence="3" key="1">
    <citation type="submission" date="2021-01" db="EMBL/GenBank/DDBJ databases">
        <title>Whole genome shotgun sequence of Sinosporangium siamense NBRC 109515.</title>
        <authorList>
            <person name="Komaki H."/>
            <person name="Tamura T."/>
        </authorList>
    </citation>
    <scope>NUCLEOTIDE SEQUENCE</scope>
    <source>
        <strain evidence="3">NBRC 109515</strain>
    </source>
</reference>
<dbReference type="PANTHER" id="PTHR38048">
    <property type="entry name" value="EXPRESSED PROTEIN"/>
    <property type="match status" value="1"/>
</dbReference>
<dbReference type="InterPro" id="IPR053206">
    <property type="entry name" value="Dimeric_xanthone_biosynth"/>
</dbReference>
<dbReference type="CDD" id="cd12108">
    <property type="entry name" value="Hr-like"/>
    <property type="match status" value="1"/>
</dbReference>
<name>A0A919RBD9_9ACTN</name>